<dbReference type="RefSeq" id="WP_142810861.1">
    <property type="nucleotide sequence ID" value="NZ_CP036282.1"/>
</dbReference>
<dbReference type="KEGG" id="rhg:EXZ61_08405"/>
<reference evidence="5" key="2">
    <citation type="journal article" date="2020" name="Int. J. Syst. Evol. Microbiol.">
        <title>Genomic insights into a novel species Rhodoferax aquaticus sp. nov., isolated from freshwater.</title>
        <authorList>
            <person name="Li T."/>
            <person name="Zhuo Y."/>
            <person name="Jin C.Z."/>
            <person name="Wu X."/>
            <person name="Ko S.R."/>
            <person name="Jin F.J."/>
            <person name="Ahn C.Y."/>
            <person name="Oh H.M."/>
            <person name="Lee H.G."/>
            <person name="Jin L."/>
        </authorList>
    </citation>
    <scope>NUCLEOTIDE SEQUENCE [LARGE SCALE GENOMIC DNA]</scope>
    <source>
        <strain evidence="5">Gr-4</strain>
    </source>
</reference>
<organism evidence="4 5">
    <name type="scientific">Rhodoferax aquaticus</name>
    <dbReference type="NCBI Taxonomy" id="2527691"/>
    <lineage>
        <taxon>Bacteria</taxon>
        <taxon>Pseudomonadati</taxon>
        <taxon>Pseudomonadota</taxon>
        <taxon>Betaproteobacteria</taxon>
        <taxon>Burkholderiales</taxon>
        <taxon>Comamonadaceae</taxon>
        <taxon>Rhodoferax</taxon>
    </lineage>
</organism>
<gene>
    <name evidence="4" type="ORF">EXZ61_08405</name>
</gene>
<sequence>MNMSILQANGAHAPCPQTLAQRRALLRWLGAAPLYAVAMPMAFAAANAPASALPAKPKAIYLTHADFVRNALQRHFVPAAQAFAQSSQALTALWAEPAATATAAWLKQAQQAWLQTLWDWETLSAVSVGPLVERRSARKIDFWPTRPAMVEAAIAAMPQSAAALAQTGAPAKGLPALEWLLWQANPSAAQLQYAQLLAAECAAEAQAIAQEFGQWFGRIQHRFEDDEALPVLQEWVGQLAGGLDQLRWKKMDKPAKSGRASDWPRATSRATHSSWLATWRGLERLLIGTDPLAPQRTAPEQTDAMRASFFGLLLGGEHLAGAHALGQAVQATAKAMAAATPKQASSMQAALTALGRCKQAVDSHVAQALHIVVGFSDADGD</sequence>
<keyword evidence="5" id="KW-1185">Reference proteome</keyword>
<evidence type="ECO:0000313" key="4">
    <source>
        <dbReference type="EMBL" id="QDL54183.1"/>
    </source>
</evidence>
<evidence type="ECO:0000256" key="1">
    <source>
        <dbReference type="ARBA" id="ARBA00004196"/>
    </source>
</evidence>
<dbReference type="EMBL" id="CP036282">
    <property type="protein sequence ID" value="QDL54183.1"/>
    <property type="molecule type" value="Genomic_DNA"/>
</dbReference>
<dbReference type="InterPro" id="IPR038352">
    <property type="entry name" value="Imelysin_sf"/>
</dbReference>
<dbReference type="Pfam" id="PF09375">
    <property type="entry name" value="Peptidase_M75"/>
    <property type="match status" value="1"/>
</dbReference>
<proteinExistence type="predicted"/>
<reference evidence="5" key="1">
    <citation type="submission" date="2019-02" db="EMBL/GenBank/DDBJ databases">
        <title>Complete genome sequence of Rhodoferax sp. Gr-4.</title>
        <authorList>
            <person name="Jin L."/>
        </authorList>
    </citation>
    <scope>NUCLEOTIDE SEQUENCE [LARGE SCALE GENOMIC DNA]</scope>
    <source>
        <strain evidence="5">Gr-4</strain>
    </source>
</reference>
<name>A0A515ENE3_9BURK</name>
<dbReference type="InterPro" id="IPR018976">
    <property type="entry name" value="Imelysin-like"/>
</dbReference>
<evidence type="ECO:0000256" key="2">
    <source>
        <dbReference type="ARBA" id="ARBA00022729"/>
    </source>
</evidence>
<dbReference type="GO" id="GO:0030313">
    <property type="term" value="C:cell envelope"/>
    <property type="evidence" value="ECO:0007669"/>
    <property type="project" value="UniProtKB-SubCell"/>
</dbReference>
<evidence type="ECO:0000313" key="5">
    <source>
        <dbReference type="Proteomes" id="UP000317365"/>
    </source>
</evidence>
<accession>A0A515ENE3</accession>
<protein>
    <recommendedName>
        <fullName evidence="3">Imelysin-like domain-containing protein</fullName>
    </recommendedName>
</protein>
<evidence type="ECO:0000259" key="3">
    <source>
        <dbReference type="Pfam" id="PF09375"/>
    </source>
</evidence>
<feature type="domain" description="Imelysin-like" evidence="3">
    <location>
        <begin position="78"/>
        <end position="362"/>
    </location>
</feature>
<dbReference type="Gene3D" id="1.20.1420.20">
    <property type="entry name" value="M75 peptidase, HXXE motif"/>
    <property type="match status" value="1"/>
</dbReference>
<dbReference type="AlphaFoldDB" id="A0A515ENE3"/>
<keyword evidence="2" id="KW-0732">Signal</keyword>
<comment type="subcellular location">
    <subcellularLocation>
        <location evidence="1">Cell envelope</location>
    </subcellularLocation>
</comment>
<dbReference type="Proteomes" id="UP000317365">
    <property type="component" value="Chromosome"/>
</dbReference>